<feature type="domain" description="N-acetyltransferase" evidence="1">
    <location>
        <begin position="1"/>
        <end position="110"/>
    </location>
</feature>
<dbReference type="AlphaFoldDB" id="A0A917EYB8"/>
<evidence type="ECO:0000259" key="1">
    <source>
        <dbReference type="PROSITE" id="PS51186"/>
    </source>
</evidence>
<organism evidence="2 3">
    <name type="scientific">Subtercola lobariae</name>
    <dbReference type="NCBI Taxonomy" id="1588641"/>
    <lineage>
        <taxon>Bacteria</taxon>
        <taxon>Bacillati</taxon>
        <taxon>Actinomycetota</taxon>
        <taxon>Actinomycetes</taxon>
        <taxon>Micrococcales</taxon>
        <taxon>Microbacteriaceae</taxon>
        <taxon>Subtercola</taxon>
    </lineage>
</organism>
<dbReference type="SUPFAM" id="SSF55729">
    <property type="entry name" value="Acyl-CoA N-acyltransferases (Nat)"/>
    <property type="match status" value="1"/>
</dbReference>
<dbReference type="InterPro" id="IPR000182">
    <property type="entry name" value="GNAT_dom"/>
</dbReference>
<keyword evidence="3" id="KW-1185">Reference proteome</keyword>
<proteinExistence type="predicted"/>
<protein>
    <recommendedName>
        <fullName evidence="1">N-acetyltransferase domain-containing protein</fullName>
    </recommendedName>
</protein>
<dbReference type="Proteomes" id="UP000598775">
    <property type="component" value="Unassembled WGS sequence"/>
</dbReference>
<dbReference type="GO" id="GO:0016747">
    <property type="term" value="F:acyltransferase activity, transferring groups other than amino-acyl groups"/>
    <property type="evidence" value="ECO:0007669"/>
    <property type="project" value="InterPro"/>
</dbReference>
<dbReference type="PROSITE" id="PS51186">
    <property type="entry name" value="GNAT"/>
    <property type="match status" value="1"/>
</dbReference>
<comment type="caution">
    <text evidence="2">The sequence shown here is derived from an EMBL/GenBank/DDBJ whole genome shotgun (WGS) entry which is preliminary data.</text>
</comment>
<evidence type="ECO:0000313" key="2">
    <source>
        <dbReference type="EMBL" id="GGF33709.1"/>
    </source>
</evidence>
<name>A0A917EYB8_9MICO</name>
<dbReference type="InterPro" id="IPR016181">
    <property type="entry name" value="Acyl_CoA_acyltransferase"/>
</dbReference>
<dbReference type="Pfam" id="PF00583">
    <property type="entry name" value="Acetyltransf_1"/>
    <property type="match status" value="1"/>
</dbReference>
<reference evidence="2 3" key="1">
    <citation type="journal article" date="2014" name="Int. J. Syst. Evol. Microbiol.">
        <title>Complete genome sequence of Corynebacterium casei LMG S-19264T (=DSM 44701T), isolated from a smear-ripened cheese.</title>
        <authorList>
            <consortium name="US DOE Joint Genome Institute (JGI-PGF)"/>
            <person name="Walter F."/>
            <person name="Albersmeier A."/>
            <person name="Kalinowski J."/>
            <person name="Ruckert C."/>
        </authorList>
    </citation>
    <scope>NUCLEOTIDE SEQUENCE [LARGE SCALE GENOMIC DNA]</scope>
    <source>
        <strain evidence="2 3">CGMCC 1.12976</strain>
    </source>
</reference>
<gene>
    <name evidence="2" type="ORF">GCM10011399_28580</name>
</gene>
<accession>A0A917EYB8</accession>
<sequence length="116" mass="13022">MATMNGTIIGWAKTHYWNYSDGAASAGHYLGGVTVARHFRRIGVADKLTAVRLEWIWQRAAEAWCVISPKNLASIALHQRFGFREMARSDRFHTTTFNGAEGILYKLSNPHSIADE</sequence>
<dbReference type="Gene3D" id="3.40.630.30">
    <property type="match status" value="1"/>
</dbReference>
<evidence type="ECO:0000313" key="3">
    <source>
        <dbReference type="Proteomes" id="UP000598775"/>
    </source>
</evidence>
<dbReference type="EMBL" id="BMGP01000005">
    <property type="protein sequence ID" value="GGF33709.1"/>
    <property type="molecule type" value="Genomic_DNA"/>
</dbReference>